<dbReference type="AlphaFoldDB" id="A0A3Q0ER11"/>
<dbReference type="Proteomes" id="UP000087766">
    <property type="component" value="Unplaced"/>
</dbReference>
<name>A0A3Q0ER11_VIGRR</name>
<gene>
    <name evidence="2" type="primary">LOC106752513</name>
</gene>
<organism evidence="1 2">
    <name type="scientific">Vigna radiata var. radiata</name>
    <name type="common">Mung bean</name>
    <name type="synonym">Phaseolus aureus</name>
    <dbReference type="NCBI Taxonomy" id="3916"/>
    <lineage>
        <taxon>Eukaryota</taxon>
        <taxon>Viridiplantae</taxon>
        <taxon>Streptophyta</taxon>
        <taxon>Embryophyta</taxon>
        <taxon>Tracheophyta</taxon>
        <taxon>Spermatophyta</taxon>
        <taxon>Magnoliopsida</taxon>
        <taxon>eudicotyledons</taxon>
        <taxon>Gunneridae</taxon>
        <taxon>Pentapetalae</taxon>
        <taxon>rosids</taxon>
        <taxon>fabids</taxon>
        <taxon>Fabales</taxon>
        <taxon>Fabaceae</taxon>
        <taxon>Papilionoideae</taxon>
        <taxon>50 kb inversion clade</taxon>
        <taxon>NPAAA clade</taxon>
        <taxon>indigoferoid/millettioid clade</taxon>
        <taxon>Phaseoleae</taxon>
        <taxon>Vigna</taxon>
    </lineage>
</organism>
<protein>
    <submittedName>
        <fullName evidence="2">Replication protein A 70 kDa DNA-binding subunit D-like isoform X2</fullName>
    </submittedName>
</protein>
<reference evidence="2" key="1">
    <citation type="submission" date="2025-08" db="UniProtKB">
        <authorList>
            <consortium name="RefSeq"/>
        </authorList>
    </citation>
    <scope>IDENTIFICATION</scope>
    <source>
        <tissue evidence="2">Leaf</tissue>
    </source>
</reference>
<dbReference type="RefSeq" id="XP_022632869.1">
    <property type="nucleotide sequence ID" value="XM_022777148.1"/>
</dbReference>
<accession>A0A3Q0ER11</accession>
<evidence type="ECO:0000313" key="1">
    <source>
        <dbReference type="Proteomes" id="UP000087766"/>
    </source>
</evidence>
<proteinExistence type="predicted"/>
<keyword evidence="1" id="KW-1185">Reference proteome</keyword>
<dbReference type="GeneID" id="106752513"/>
<sequence length="77" mass="8212">MELLLSSSSFSLSSASQPSTFSSEIHSFYQVAAKSITPNGVSVLLANPSLDSLSDLPDIVVQIVDLKPSGNRYILLK</sequence>
<evidence type="ECO:0000313" key="2">
    <source>
        <dbReference type="RefSeq" id="XP_022632869.1"/>
    </source>
</evidence>